<name>A0ABT1F6N9_9GAMM</name>
<protein>
    <submittedName>
        <fullName evidence="2">Uncharacterized protein</fullName>
    </submittedName>
</protein>
<feature type="transmembrane region" description="Helical" evidence="1">
    <location>
        <begin position="191"/>
        <end position="212"/>
    </location>
</feature>
<dbReference type="EMBL" id="JAMZEK010000001">
    <property type="protein sequence ID" value="MCP1373056.1"/>
    <property type="molecule type" value="Genomic_DNA"/>
</dbReference>
<dbReference type="RefSeq" id="WP_253564818.1">
    <property type="nucleotide sequence ID" value="NZ_JAMZEK010000001.1"/>
</dbReference>
<dbReference type="Proteomes" id="UP001204615">
    <property type="component" value="Unassembled WGS sequence"/>
</dbReference>
<keyword evidence="1" id="KW-1133">Transmembrane helix</keyword>
<keyword evidence="1" id="KW-0472">Membrane</keyword>
<proteinExistence type="predicted"/>
<gene>
    <name evidence="2" type="ORF">NC595_03175</name>
</gene>
<feature type="transmembrane region" description="Helical" evidence="1">
    <location>
        <begin position="62"/>
        <end position="85"/>
    </location>
</feature>
<accession>A0ABT1F6N9</accession>
<comment type="caution">
    <text evidence="2">The sequence shown here is derived from an EMBL/GenBank/DDBJ whole genome shotgun (WGS) entry which is preliminary data.</text>
</comment>
<sequence>MDSPYAADSCANYLRRFYILPHTYRQPLITRILAPIMTINIVVSIIAISFPDLVDEERHASAYARSIHLTEALYVFVCSVCLYMLSISWRKMTITGKAIRFAQPLWKTTIPSAHIVGYAVDSIRQSRGPSTLRFSIVHHEPGKAPDKTRFVLDPDDFDDPKFRGLFMSMSNFGDASLTELLDKSSNGAYRLIAWTLVLALTVLMFFILRGGLPVIHQAMEQLHQIRPAGD</sequence>
<organism evidence="2 3">
    <name type="scientific">Dyella lutea</name>
    <dbReference type="NCBI Taxonomy" id="2950441"/>
    <lineage>
        <taxon>Bacteria</taxon>
        <taxon>Pseudomonadati</taxon>
        <taxon>Pseudomonadota</taxon>
        <taxon>Gammaproteobacteria</taxon>
        <taxon>Lysobacterales</taxon>
        <taxon>Rhodanobacteraceae</taxon>
        <taxon>Dyella</taxon>
    </lineage>
</organism>
<reference evidence="2 3" key="1">
    <citation type="submission" date="2022-06" db="EMBL/GenBank/DDBJ databases">
        <title>Dyella sp. Sa strain:Sa Genome sequencing.</title>
        <authorList>
            <person name="Park S."/>
        </authorList>
    </citation>
    <scope>NUCLEOTIDE SEQUENCE [LARGE SCALE GENOMIC DNA]</scope>
    <source>
        <strain evidence="2 3">Sa</strain>
    </source>
</reference>
<evidence type="ECO:0000313" key="2">
    <source>
        <dbReference type="EMBL" id="MCP1373056.1"/>
    </source>
</evidence>
<keyword evidence="3" id="KW-1185">Reference proteome</keyword>
<evidence type="ECO:0000256" key="1">
    <source>
        <dbReference type="SAM" id="Phobius"/>
    </source>
</evidence>
<evidence type="ECO:0000313" key="3">
    <source>
        <dbReference type="Proteomes" id="UP001204615"/>
    </source>
</evidence>
<feature type="transmembrane region" description="Helical" evidence="1">
    <location>
        <begin position="32"/>
        <end position="50"/>
    </location>
</feature>
<keyword evidence="1" id="KW-0812">Transmembrane</keyword>